<dbReference type="Proteomes" id="UP000589620">
    <property type="component" value="Unassembled WGS sequence"/>
</dbReference>
<comment type="caution">
    <text evidence="1">The sequence shown here is derived from an EMBL/GenBank/DDBJ whole genome shotgun (WGS) entry which is preliminary data.</text>
</comment>
<organism evidence="1 2">
    <name type="scientific">Leifsonia soli</name>
    <dbReference type="NCBI Taxonomy" id="582665"/>
    <lineage>
        <taxon>Bacteria</taxon>
        <taxon>Bacillati</taxon>
        <taxon>Actinomycetota</taxon>
        <taxon>Actinomycetes</taxon>
        <taxon>Micrococcales</taxon>
        <taxon>Microbacteriaceae</taxon>
        <taxon>Leifsonia</taxon>
    </lineage>
</organism>
<gene>
    <name evidence="1" type="ORF">BJ963_003598</name>
</gene>
<evidence type="ECO:0000313" key="1">
    <source>
        <dbReference type="EMBL" id="NYD76079.1"/>
    </source>
</evidence>
<dbReference type="EMBL" id="JACCBJ010000001">
    <property type="protein sequence ID" value="NYD76079.1"/>
    <property type="molecule type" value="Genomic_DNA"/>
</dbReference>
<accession>A0A852T3I8</accession>
<keyword evidence="2" id="KW-1185">Reference proteome</keyword>
<evidence type="ECO:0000313" key="2">
    <source>
        <dbReference type="Proteomes" id="UP000589620"/>
    </source>
</evidence>
<sequence>MSDRSTIGNTHDHGPISAEDIPRAVTAAQLVYEDGSTQEFRSDGTTTYIEGGRPTAGEWYVDEEGRFCSFWPPSYRACYELNWVVESGEFVGVAFREVGRGAVFVGRYA</sequence>
<proteinExistence type="predicted"/>
<dbReference type="RefSeq" id="WP_179457828.1">
    <property type="nucleotide sequence ID" value="NZ_BAAAPX010000001.1"/>
</dbReference>
<evidence type="ECO:0008006" key="3">
    <source>
        <dbReference type="Google" id="ProtNLM"/>
    </source>
</evidence>
<reference evidence="1 2" key="1">
    <citation type="submission" date="2020-07" db="EMBL/GenBank/DDBJ databases">
        <title>Sequencing the genomes of 1000 actinobacteria strains.</title>
        <authorList>
            <person name="Klenk H.-P."/>
        </authorList>
    </citation>
    <scope>NUCLEOTIDE SEQUENCE [LARGE SCALE GENOMIC DNA]</scope>
    <source>
        <strain evidence="1 2">DSM 23871</strain>
    </source>
</reference>
<name>A0A852T3I8_9MICO</name>
<protein>
    <recommendedName>
        <fullName evidence="3">DUF995 domain-containing protein</fullName>
    </recommendedName>
</protein>
<dbReference type="AlphaFoldDB" id="A0A852T3I8"/>